<feature type="compositionally biased region" description="Low complexity" evidence="1">
    <location>
        <begin position="97"/>
        <end position="113"/>
    </location>
</feature>
<feature type="compositionally biased region" description="Basic and acidic residues" evidence="1">
    <location>
        <begin position="64"/>
        <end position="73"/>
    </location>
</feature>
<evidence type="ECO:0000313" key="2">
    <source>
        <dbReference type="EMBL" id="KAF2672876.1"/>
    </source>
</evidence>
<evidence type="ECO:0000256" key="1">
    <source>
        <dbReference type="SAM" id="MobiDB-lite"/>
    </source>
</evidence>
<feature type="compositionally biased region" description="Polar residues" evidence="1">
    <location>
        <begin position="275"/>
        <end position="298"/>
    </location>
</feature>
<protein>
    <submittedName>
        <fullName evidence="2">Uncharacterized protein</fullName>
    </submittedName>
</protein>
<feature type="compositionally biased region" description="Basic and acidic residues" evidence="1">
    <location>
        <begin position="211"/>
        <end position="224"/>
    </location>
</feature>
<evidence type="ECO:0000313" key="3">
    <source>
        <dbReference type="Proteomes" id="UP000799302"/>
    </source>
</evidence>
<dbReference type="AlphaFoldDB" id="A0A6A6UMF5"/>
<reference evidence="2" key="1">
    <citation type="journal article" date="2020" name="Stud. Mycol.">
        <title>101 Dothideomycetes genomes: a test case for predicting lifestyles and emergence of pathogens.</title>
        <authorList>
            <person name="Haridas S."/>
            <person name="Albert R."/>
            <person name="Binder M."/>
            <person name="Bloem J."/>
            <person name="Labutti K."/>
            <person name="Salamov A."/>
            <person name="Andreopoulos B."/>
            <person name="Baker S."/>
            <person name="Barry K."/>
            <person name="Bills G."/>
            <person name="Bluhm B."/>
            <person name="Cannon C."/>
            <person name="Castanera R."/>
            <person name="Culley D."/>
            <person name="Daum C."/>
            <person name="Ezra D."/>
            <person name="Gonzalez J."/>
            <person name="Henrissat B."/>
            <person name="Kuo A."/>
            <person name="Liang C."/>
            <person name="Lipzen A."/>
            <person name="Lutzoni F."/>
            <person name="Magnuson J."/>
            <person name="Mondo S."/>
            <person name="Nolan M."/>
            <person name="Ohm R."/>
            <person name="Pangilinan J."/>
            <person name="Park H.-J."/>
            <person name="Ramirez L."/>
            <person name="Alfaro M."/>
            <person name="Sun H."/>
            <person name="Tritt A."/>
            <person name="Yoshinaga Y."/>
            <person name="Zwiers L.-H."/>
            <person name="Turgeon B."/>
            <person name="Goodwin S."/>
            <person name="Spatafora J."/>
            <person name="Crous P."/>
            <person name="Grigoriev I."/>
        </authorList>
    </citation>
    <scope>NUCLEOTIDE SEQUENCE</scope>
    <source>
        <strain evidence="2">CBS 115976</strain>
    </source>
</reference>
<gene>
    <name evidence="2" type="ORF">BT63DRAFT_421076</name>
</gene>
<dbReference type="Proteomes" id="UP000799302">
    <property type="component" value="Unassembled WGS sequence"/>
</dbReference>
<feature type="compositionally biased region" description="Polar residues" evidence="1">
    <location>
        <begin position="249"/>
        <end position="263"/>
    </location>
</feature>
<feature type="compositionally biased region" description="Polar residues" evidence="1">
    <location>
        <begin position="353"/>
        <end position="364"/>
    </location>
</feature>
<keyword evidence="3" id="KW-1185">Reference proteome</keyword>
<feature type="compositionally biased region" description="Polar residues" evidence="1">
    <location>
        <begin position="87"/>
        <end position="96"/>
    </location>
</feature>
<name>A0A6A6UMF5_9PEZI</name>
<feature type="region of interest" description="Disordered" evidence="1">
    <location>
        <begin position="175"/>
        <end position="231"/>
    </location>
</feature>
<accession>A0A6A6UMF5</accession>
<feature type="compositionally biased region" description="Polar residues" evidence="1">
    <location>
        <begin position="317"/>
        <end position="342"/>
    </location>
</feature>
<proteinExistence type="predicted"/>
<sequence>MKYFLSWPQKDLNITFVAQHNTSSRSVSGSTPPIEVYQSIMSAAITNASIQSDANTKRSRWKFFPKDRRKSTDGPESMATDSRLHTADSTYDSSGFNSQASENESSGNSSLNAQTSPGGMSSAGHPSQTAQTPQNHATPAKVPEPGLLNPNHALGHTQVRASSSEDVTMTSPTIRKEVHHDAASGTAVTTVTTTTTTTTTIIGPNGTTVIEEPRHELGDGRRTPEPSAQSEAVSAAIIGQGNGHLAGQNEAQDTQQGSGQWNPMTPGHRPIPQRGANSSMTDLRQSTPIADQYQSNAQPELPPRSMYRAFSPGSKAPDSNVQVNNEPTTPVSPLRTSQNFSYPTKEKARQWLDQASQPQNGQPSTLANLKMAAAGIHGAGEALRGAISQTADNRLPIGKPDEVKRAKHQDVIDTGRYEITNRQFVPREQQRGRQEPRFYPQGPQSIPQPTQSPSLPTPVPDGQPTHVELNRRRFSNGYDVKTIQTEESSPPKKGGIGKWLRKSRSHPSDKDVNASVATEEKNFEANNGKLRRRSKTPLGAVRE</sequence>
<feature type="region of interest" description="Disordered" evidence="1">
    <location>
        <begin position="51"/>
        <end position="153"/>
    </location>
</feature>
<feature type="compositionally biased region" description="Polar residues" evidence="1">
    <location>
        <begin position="114"/>
        <end position="137"/>
    </location>
</feature>
<dbReference type="OrthoDB" id="4779541at2759"/>
<feature type="region of interest" description="Disordered" evidence="1">
    <location>
        <begin position="415"/>
        <end position="543"/>
    </location>
</feature>
<feature type="compositionally biased region" description="Basic and acidic residues" evidence="1">
    <location>
        <begin position="506"/>
        <end position="523"/>
    </location>
</feature>
<organism evidence="2 3">
    <name type="scientific">Microthyrium microscopicum</name>
    <dbReference type="NCBI Taxonomy" id="703497"/>
    <lineage>
        <taxon>Eukaryota</taxon>
        <taxon>Fungi</taxon>
        <taxon>Dikarya</taxon>
        <taxon>Ascomycota</taxon>
        <taxon>Pezizomycotina</taxon>
        <taxon>Dothideomycetes</taxon>
        <taxon>Dothideomycetes incertae sedis</taxon>
        <taxon>Microthyriales</taxon>
        <taxon>Microthyriaceae</taxon>
        <taxon>Microthyrium</taxon>
    </lineage>
</organism>
<feature type="region of interest" description="Disordered" evidence="1">
    <location>
        <begin position="243"/>
        <end position="364"/>
    </location>
</feature>
<dbReference type="EMBL" id="MU004231">
    <property type="protein sequence ID" value="KAF2672876.1"/>
    <property type="molecule type" value="Genomic_DNA"/>
</dbReference>
<feature type="compositionally biased region" description="Low complexity" evidence="1">
    <location>
        <begin position="440"/>
        <end position="454"/>
    </location>
</feature>
<feature type="compositionally biased region" description="Low complexity" evidence="1">
    <location>
        <begin position="185"/>
        <end position="210"/>
    </location>
</feature>